<name>A0A255Z229_9PROT</name>
<sequence>MKLTCFALHGEPPLLRPAPATRDWMDATPQAYAYRCLPLNIANAHGWEVLCRSGFTAHWDGGTSKDAITITPDPGTVAPAISHFGSGVLTFHIEAVFRTEPGWSLYAQGPVNSPKDGIAALTGIIETDWAPYSFTMNWKFTAPGRVTRFIAGEPFCTLFPVQRRLLESVEPEIRAIQDEPELEQRFQEWSAGRMRFNAELAQSGSAAQSEKWQKSYYLGLNPDGSTADPDHLIKLRPPGFVDRR</sequence>
<dbReference type="InterPro" id="IPR045709">
    <property type="entry name" value="DUF6065"/>
</dbReference>
<proteinExistence type="predicted"/>
<organism evidence="2 3">
    <name type="scientific">Niveispirillum lacus</name>
    <dbReference type="NCBI Taxonomy" id="1981099"/>
    <lineage>
        <taxon>Bacteria</taxon>
        <taxon>Pseudomonadati</taxon>
        <taxon>Pseudomonadota</taxon>
        <taxon>Alphaproteobacteria</taxon>
        <taxon>Rhodospirillales</taxon>
        <taxon>Azospirillaceae</taxon>
        <taxon>Niveispirillum</taxon>
    </lineage>
</organism>
<dbReference type="Proteomes" id="UP000216998">
    <property type="component" value="Unassembled WGS sequence"/>
</dbReference>
<dbReference type="RefSeq" id="WP_094455313.1">
    <property type="nucleotide sequence ID" value="NZ_NOXU01000025.1"/>
</dbReference>
<dbReference type="OrthoDB" id="8910986at2"/>
<reference evidence="2 3" key="1">
    <citation type="submission" date="2017-07" db="EMBL/GenBank/DDBJ databases">
        <title>Niveispirillum cyanobacteriorum sp. nov., isolated from cyanobacterial aggregates in a eutrophic lake.</title>
        <authorList>
            <person name="Cai H."/>
        </authorList>
    </citation>
    <scope>NUCLEOTIDE SEQUENCE [LARGE SCALE GENOMIC DNA]</scope>
    <source>
        <strain evidence="3">TH1-14</strain>
    </source>
</reference>
<dbReference type="Pfam" id="PF19541">
    <property type="entry name" value="DUF6065"/>
    <property type="match status" value="1"/>
</dbReference>
<accession>A0A255Z229</accession>
<feature type="region of interest" description="Disordered" evidence="1">
    <location>
        <begin position="222"/>
        <end position="244"/>
    </location>
</feature>
<evidence type="ECO:0000256" key="1">
    <source>
        <dbReference type="SAM" id="MobiDB-lite"/>
    </source>
</evidence>
<keyword evidence="3" id="KW-1185">Reference proteome</keyword>
<evidence type="ECO:0000313" key="2">
    <source>
        <dbReference type="EMBL" id="OYQ35563.1"/>
    </source>
</evidence>
<protein>
    <submittedName>
        <fullName evidence="2">Uncharacterized protein</fullName>
    </submittedName>
</protein>
<comment type="caution">
    <text evidence="2">The sequence shown here is derived from an EMBL/GenBank/DDBJ whole genome shotgun (WGS) entry which is preliminary data.</text>
</comment>
<gene>
    <name evidence="2" type="ORF">CHU95_07510</name>
</gene>
<evidence type="ECO:0000313" key="3">
    <source>
        <dbReference type="Proteomes" id="UP000216998"/>
    </source>
</evidence>
<dbReference type="EMBL" id="NOXU01000025">
    <property type="protein sequence ID" value="OYQ35563.1"/>
    <property type="molecule type" value="Genomic_DNA"/>
</dbReference>
<dbReference type="AlphaFoldDB" id="A0A255Z229"/>